<dbReference type="GO" id="GO:0012505">
    <property type="term" value="C:endomembrane system"/>
    <property type="evidence" value="ECO:0007669"/>
    <property type="project" value="UniProtKB-SubCell"/>
</dbReference>
<evidence type="ECO:0000256" key="3">
    <source>
        <dbReference type="ARBA" id="ARBA00022679"/>
    </source>
</evidence>
<organism evidence="10">
    <name type="scientific">Salvia splendens</name>
    <name type="common">Scarlet sage</name>
    <dbReference type="NCBI Taxonomy" id="180675"/>
    <lineage>
        <taxon>Eukaryota</taxon>
        <taxon>Viridiplantae</taxon>
        <taxon>Streptophyta</taxon>
        <taxon>Embryophyta</taxon>
        <taxon>Tracheophyta</taxon>
        <taxon>Spermatophyta</taxon>
        <taxon>Magnoliopsida</taxon>
        <taxon>eudicotyledons</taxon>
        <taxon>Gunneridae</taxon>
        <taxon>Pentapetalae</taxon>
        <taxon>asterids</taxon>
        <taxon>lamiids</taxon>
        <taxon>Lamiales</taxon>
        <taxon>Lamiaceae</taxon>
        <taxon>Nepetoideae</taxon>
        <taxon>Mentheae</taxon>
        <taxon>Salviinae</taxon>
        <taxon>Salvia</taxon>
        <taxon>Salvia subgen. Calosphace</taxon>
        <taxon>core Calosphace</taxon>
    </lineage>
</organism>
<gene>
    <name evidence="10" type="ORF">SASPL_144746</name>
</gene>
<dbReference type="GO" id="GO:0016020">
    <property type="term" value="C:membrane"/>
    <property type="evidence" value="ECO:0007669"/>
    <property type="project" value="InterPro"/>
</dbReference>
<proteinExistence type="predicted"/>
<sequence length="530" mass="60445">MARSLLVLRDFYGGLHSIDLHLQSDALPTTNWTDKMDMDWHFHGRALVHHLLDHHSICSVSSCLPYEDDLPRVDIFVSTADPQLEPPLMVPDTVLSVMAYDYPPEKLSVYLSDDGCSDLVFYALYEASKFSSAWLPFCKSFNVELRASKAYFSAVKQKLHSEMEAQVTDIMKLGRVPDHLRKHHKGLREWESGASRSNHHTILQGHDIAYVQYPQRFDNITKNDLYGSYLRVPNEVELLAFDTHGGPLCIGSCCFHIRDALTGKKYEKEFPINWKQVNEIQEPERENLLEETAKLANCGYEENSSWGHGGRKGFLGVAPVTLLSSLIQQTRWSEGLFQIFLSKYCPLIYGHGKIPIQLQLSYLCYNLWGANCLATLYYVTVPTFCLLKGVNLFPQFSSNWILPYAYVLVAKYTYSLGEFLTCGGTLKGWYNDQRMWLYKRVTSYLFGFCQIIMRYLGFAELNFVITGKNVDDDVSKRFEQEMMEFSAASSMFIILATIALFNLLTSISIARSIIIKKPATDLDACALQIL</sequence>
<evidence type="ECO:0000256" key="5">
    <source>
        <dbReference type="ARBA" id="ARBA00022989"/>
    </source>
</evidence>
<keyword evidence="6 9" id="KW-0472">Membrane</keyword>
<keyword evidence="11" id="KW-1185">Reference proteome</keyword>
<dbReference type="GO" id="GO:0016760">
    <property type="term" value="F:cellulose synthase (UDP-forming) activity"/>
    <property type="evidence" value="ECO:0007669"/>
    <property type="project" value="InterPro"/>
</dbReference>
<evidence type="ECO:0000256" key="1">
    <source>
        <dbReference type="ARBA" id="ARBA00004127"/>
    </source>
</evidence>
<evidence type="ECO:0000256" key="4">
    <source>
        <dbReference type="ARBA" id="ARBA00022692"/>
    </source>
</evidence>
<reference evidence="10" key="1">
    <citation type="submission" date="2018-01" db="EMBL/GenBank/DDBJ databases">
        <authorList>
            <person name="Mao J.F."/>
        </authorList>
    </citation>
    <scope>NUCLEOTIDE SEQUENCE</scope>
    <source>
        <strain evidence="10">Huo1</strain>
        <tissue evidence="10">Leaf</tissue>
    </source>
</reference>
<feature type="binding site" evidence="8">
    <location>
        <position position="85"/>
    </location>
    <ligand>
        <name>UDP-alpha-D-glucose</name>
        <dbReference type="ChEBI" id="CHEBI:58885"/>
    </ligand>
</feature>
<evidence type="ECO:0000256" key="8">
    <source>
        <dbReference type="PIRSR" id="PIRSR605150-2"/>
    </source>
</evidence>
<evidence type="ECO:0000313" key="10">
    <source>
        <dbReference type="EMBL" id="KAG6394166.1"/>
    </source>
</evidence>
<keyword evidence="4 9" id="KW-0812">Transmembrane</keyword>
<name>A0A8X8Z728_SALSN</name>
<reference evidence="10" key="2">
    <citation type="submission" date="2020-08" db="EMBL/GenBank/DDBJ databases">
        <title>Plant Genome Project.</title>
        <authorList>
            <person name="Zhang R.-G."/>
        </authorList>
    </citation>
    <scope>NUCLEOTIDE SEQUENCE</scope>
    <source>
        <strain evidence="10">Huo1</strain>
        <tissue evidence="10">Leaf</tissue>
    </source>
</reference>
<evidence type="ECO:0000256" key="6">
    <source>
        <dbReference type="ARBA" id="ARBA00023136"/>
    </source>
</evidence>
<dbReference type="PANTHER" id="PTHR13301">
    <property type="entry name" value="X-BOX TRANSCRIPTION FACTOR-RELATED"/>
    <property type="match status" value="1"/>
</dbReference>
<evidence type="ECO:0000256" key="7">
    <source>
        <dbReference type="ARBA" id="ARBA00023316"/>
    </source>
</evidence>
<protein>
    <recommendedName>
        <fullName evidence="12">Cellulose synthase A</fullName>
    </recommendedName>
</protein>
<dbReference type="GO" id="GO:0030244">
    <property type="term" value="P:cellulose biosynthetic process"/>
    <property type="evidence" value="ECO:0007669"/>
    <property type="project" value="InterPro"/>
</dbReference>
<keyword evidence="5 9" id="KW-1133">Transmembrane helix</keyword>
<dbReference type="InterPro" id="IPR005150">
    <property type="entry name" value="Cellulose_synth"/>
</dbReference>
<dbReference type="Gene3D" id="3.90.550.10">
    <property type="entry name" value="Spore Coat Polysaccharide Biosynthesis Protein SpsA, Chain A"/>
    <property type="match status" value="1"/>
</dbReference>
<comment type="caution">
    <text evidence="10">The sequence shown here is derived from an EMBL/GenBank/DDBJ whole genome shotgun (WGS) entry which is preliminary data.</text>
</comment>
<dbReference type="GO" id="GO:0071555">
    <property type="term" value="P:cell wall organization"/>
    <property type="evidence" value="ECO:0007669"/>
    <property type="project" value="UniProtKB-KW"/>
</dbReference>
<evidence type="ECO:0000256" key="2">
    <source>
        <dbReference type="ARBA" id="ARBA00022676"/>
    </source>
</evidence>
<dbReference type="EMBL" id="PNBA02000017">
    <property type="protein sequence ID" value="KAG6394166.1"/>
    <property type="molecule type" value="Genomic_DNA"/>
</dbReference>
<feature type="transmembrane region" description="Helical" evidence="9">
    <location>
        <begin position="444"/>
        <end position="465"/>
    </location>
</feature>
<feature type="transmembrane region" description="Helical" evidence="9">
    <location>
        <begin position="485"/>
        <end position="507"/>
    </location>
</feature>
<comment type="subcellular location">
    <subcellularLocation>
        <location evidence="1">Endomembrane system</location>
        <topology evidence="1">Multi-pass membrane protein</topology>
    </subcellularLocation>
</comment>
<keyword evidence="2" id="KW-0328">Glycosyltransferase</keyword>
<feature type="binding site" evidence="8">
    <location>
        <position position="114"/>
    </location>
    <ligand>
        <name>UDP-alpha-D-glucose</name>
        <dbReference type="ChEBI" id="CHEBI:58885"/>
    </ligand>
</feature>
<keyword evidence="7" id="KW-0961">Cell wall biogenesis/degradation</keyword>
<keyword evidence="3" id="KW-0808">Transferase</keyword>
<dbReference type="Pfam" id="PF03552">
    <property type="entry name" value="Cellulose_synt"/>
    <property type="match status" value="3"/>
</dbReference>
<evidence type="ECO:0000256" key="9">
    <source>
        <dbReference type="SAM" id="Phobius"/>
    </source>
</evidence>
<evidence type="ECO:0000313" key="11">
    <source>
        <dbReference type="Proteomes" id="UP000298416"/>
    </source>
</evidence>
<dbReference type="InterPro" id="IPR029044">
    <property type="entry name" value="Nucleotide-diphossugar_trans"/>
</dbReference>
<dbReference type="Proteomes" id="UP000298416">
    <property type="component" value="Unassembled WGS sequence"/>
</dbReference>
<evidence type="ECO:0008006" key="12">
    <source>
        <dbReference type="Google" id="ProtNLM"/>
    </source>
</evidence>
<accession>A0A8X8Z728</accession>
<feature type="binding site" evidence="8">
    <location>
        <position position="78"/>
    </location>
    <ligand>
        <name>UDP-alpha-D-glucose</name>
        <dbReference type="ChEBI" id="CHEBI:58885"/>
    </ligand>
</feature>
<dbReference type="AlphaFoldDB" id="A0A8X8Z728"/>